<dbReference type="AlphaFoldDB" id="A0A9Q0HV91"/>
<proteinExistence type="predicted"/>
<dbReference type="OrthoDB" id="585255at2759"/>
<keyword evidence="1" id="KW-0472">Membrane</keyword>
<dbReference type="PANTHER" id="PTHR31533:SF2">
    <property type="entry name" value="GPI-ANCHORED PROTEIN LLG1"/>
    <property type="match status" value="1"/>
</dbReference>
<sequence>MALNREVLILRMVLFMALIGLSFSSFISTEVFQTERSGRSLAEMHCPVDFKHQNYKILTSKCKAPKYYGRLCCPAFKKFACPFSDVLNAVDKNDCASIMFDYIDFYGKYPPGLFFTKCVEGSFGLRCPDA</sequence>
<keyword evidence="1" id="KW-0812">Transmembrane</keyword>
<evidence type="ECO:0000256" key="1">
    <source>
        <dbReference type="SAM" id="Phobius"/>
    </source>
</evidence>
<keyword evidence="4" id="KW-1185">Reference proteome</keyword>
<evidence type="ECO:0000313" key="3">
    <source>
        <dbReference type="EMBL" id="KAJ1699822.1"/>
    </source>
</evidence>
<dbReference type="Proteomes" id="UP001151287">
    <property type="component" value="Unassembled WGS sequence"/>
</dbReference>
<dbReference type="EMBL" id="JAMQYH010000002">
    <property type="protein sequence ID" value="KAJ1699822.1"/>
    <property type="molecule type" value="Genomic_DNA"/>
</dbReference>
<dbReference type="PANTHER" id="PTHR31533">
    <property type="entry name" value="GPI-ANCHORED PROTEIN LLG1-RELATED-RELATED"/>
    <property type="match status" value="1"/>
</dbReference>
<name>A0A9Q0HV91_9POAL</name>
<dbReference type="InterPro" id="IPR058888">
    <property type="entry name" value="LLG1-like"/>
</dbReference>
<feature type="domain" description="GPI-anchored protein LLG1-like" evidence="2">
    <location>
        <begin position="48"/>
        <end position="125"/>
    </location>
</feature>
<organism evidence="3 4">
    <name type="scientific">Rhynchospora breviuscula</name>
    <dbReference type="NCBI Taxonomy" id="2022672"/>
    <lineage>
        <taxon>Eukaryota</taxon>
        <taxon>Viridiplantae</taxon>
        <taxon>Streptophyta</taxon>
        <taxon>Embryophyta</taxon>
        <taxon>Tracheophyta</taxon>
        <taxon>Spermatophyta</taxon>
        <taxon>Magnoliopsida</taxon>
        <taxon>Liliopsida</taxon>
        <taxon>Poales</taxon>
        <taxon>Cyperaceae</taxon>
        <taxon>Cyperoideae</taxon>
        <taxon>Rhynchosporeae</taxon>
        <taxon>Rhynchospora</taxon>
    </lineage>
</organism>
<evidence type="ECO:0000313" key="4">
    <source>
        <dbReference type="Proteomes" id="UP001151287"/>
    </source>
</evidence>
<dbReference type="Pfam" id="PF26578">
    <property type="entry name" value="LLG1"/>
    <property type="match status" value="1"/>
</dbReference>
<comment type="caution">
    <text evidence="3">The sequence shown here is derived from an EMBL/GenBank/DDBJ whole genome shotgun (WGS) entry which is preliminary data.</text>
</comment>
<keyword evidence="1" id="KW-1133">Transmembrane helix</keyword>
<dbReference type="InterPro" id="IPR039307">
    <property type="entry name" value="LORELEI-like"/>
</dbReference>
<accession>A0A9Q0HV91</accession>
<gene>
    <name evidence="3" type="ORF">LUZ63_008334</name>
</gene>
<reference evidence="3" key="1">
    <citation type="journal article" date="2022" name="Cell">
        <title>Repeat-based holocentromeres influence genome architecture and karyotype evolution.</title>
        <authorList>
            <person name="Hofstatter P.G."/>
            <person name="Thangavel G."/>
            <person name="Lux T."/>
            <person name="Neumann P."/>
            <person name="Vondrak T."/>
            <person name="Novak P."/>
            <person name="Zhang M."/>
            <person name="Costa L."/>
            <person name="Castellani M."/>
            <person name="Scott A."/>
            <person name="Toegelov H."/>
            <person name="Fuchs J."/>
            <person name="Mata-Sucre Y."/>
            <person name="Dias Y."/>
            <person name="Vanzela A.L.L."/>
            <person name="Huettel B."/>
            <person name="Almeida C.C.S."/>
            <person name="Simkova H."/>
            <person name="Souza G."/>
            <person name="Pedrosa-Harand A."/>
            <person name="Macas J."/>
            <person name="Mayer K.F.X."/>
            <person name="Houben A."/>
            <person name="Marques A."/>
        </authorList>
    </citation>
    <scope>NUCLEOTIDE SEQUENCE</scope>
    <source>
        <strain evidence="3">RhyBre1mFocal</strain>
    </source>
</reference>
<protein>
    <recommendedName>
        <fullName evidence="2">GPI-anchored protein LLG1-like domain-containing protein</fullName>
    </recommendedName>
</protein>
<evidence type="ECO:0000259" key="2">
    <source>
        <dbReference type="Pfam" id="PF26578"/>
    </source>
</evidence>
<feature type="transmembrane region" description="Helical" evidence="1">
    <location>
        <begin position="7"/>
        <end position="27"/>
    </location>
</feature>